<gene>
    <name evidence="2" type="ORF">DVS28_a1552</name>
</gene>
<dbReference type="AlphaFoldDB" id="A0A346XVJ8"/>
<evidence type="ECO:0000256" key="1">
    <source>
        <dbReference type="SAM" id="MobiDB-lite"/>
    </source>
</evidence>
<proteinExistence type="predicted"/>
<name>A0A346XVJ8_9ACTN</name>
<evidence type="ECO:0000313" key="2">
    <source>
        <dbReference type="EMBL" id="AXV06245.1"/>
    </source>
</evidence>
<feature type="region of interest" description="Disordered" evidence="1">
    <location>
        <begin position="1"/>
        <end position="37"/>
    </location>
</feature>
<protein>
    <submittedName>
        <fullName evidence="2">Uncharacterized protein</fullName>
    </submittedName>
</protein>
<dbReference type="KEGG" id="euz:DVS28_a1552"/>
<evidence type="ECO:0000313" key="3">
    <source>
        <dbReference type="Proteomes" id="UP000264006"/>
    </source>
</evidence>
<keyword evidence="3" id="KW-1185">Reference proteome</keyword>
<dbReference type="Proteomes" id="UP000264006">
    <property type="component" value="Chromosome"/>
</dbReference>
<dbReference type="EMBL" id="CP031165">
    <property type="protein sequence ID" value="AXV06245.1"/>
    <property type="molecule type" value="Genomic_DNA"/>
</dbReference>
<sequence>MQHGRVTGQPAQRAEGPGSSGTFDAGRWTTPCRIVDA</sequence>
<organism evidence="2 3">
    <name type="scientific">Euzebya pacifica</name>
    <dbReference type="NCBI Taxonomy" id="1608957"/>
    <lineage>
        <taxon>Bacteria</taxon>
        <taxon>Bacillati</taxon>
        <taxon>Actinomycetota</taxon>
        <taxon>Nitriliruptoria</taxon>
        <taxon>Euzebyales</taxon>
    </lineage>
</organism>
<accession>A0A346XVJ8</accession>
<reference evidence="2 3" key="1">
    <citation type="submission" date="2018-09" db="EMBL/GenBank/DDBJ databases">
        <title>Complete genome sequence of Euzebya sp. DY32-46 isolated from seawater of Pacific Ocean.</title>
        <authorList>
            <person name="Xu L."/>
            <person name="Wu Y.-H."/>
            <person name="Xu X.-W."/>
        </authorList>
    </citation>
    <scope>NUCLEOTIDE SEQUENCE [LARGE SCALE GENOMIC DNA]</scope>
    <source>
        <strain evidence="2 3">DY32-46</strain>
    </source>
</reference>